<evidence type="ECO:0000313" key="3">
    <source>
        <dbReference type="Proteomes" id="UP001065549"/>
    </source>
</evidence>
<organism evidence="2 3">
    <name type="scientific">Hominibacterium faecale</name>
    <dbReference type="NCBI Taxonomy" id="2839743"/>
    <lineage>
        <taxon>Bacteria</taxon>
        <taxon>Bacillati</taxon>
        <taxon>Bacillota</taxon>
        <taxon>Clostridia</taxon>
        <taxon>Peptostreptococcales</taxon>
        <taxon>Anaerovoracaceae</taxon>
        <taxon>Hominibacterium</taxon>
    </lineage>
</organism>
<reference evidence="2" key="1">
    <citation type="submission" date="2022-09" db="EMBL/GenBank/DDBJ databases">
        <title>Culturomic study of gut microbiota in children with autism spectrum disorder.</title>
        <authorList>
            <person name="Efimov B.A."/>
            <person name="Chaplin A.V."/>
            <person name="Sokolova S.R."/>
            <person name="Pikina A.P."/>
            <person name="Korzhanova M."/>
            <person name="Belova V."/>
            <person name="Korostin D."/>
        </authorList>
    </citation>
    <scope>NUCLEOTIDE SEQUENCE</scope>
    <source>
        <strain evidence="2">ASD5510</strain>
    </source>
</reference>
<keyword evidence="1" id="KW-1133">Transmembrane helix</keyword>
<dbReference type="Proteomes" id="UP001065549">
    <property type="component" value="Unassembled WGS sequence"/>
</dbReference>
<accession>A0A9J6QN33</accession>
<evidence type="ECO:0000256" key="1">
    <source>
        <dbReference type="SAM" id="Phobius"/>
    </source>
</evidence>
<dbReference type="NCBIfam" id="TIGR02837">
    <property type="entry name" value="spore_II_R"/>
    <property type="match status" value="1"/>
</dbReference>
<protein>
    <submittedName>
        <fullName evidence="2">Stage II sporulation protein R</fullName>
    </submittedName>
</protein>
<dbReference type="InterPro" id="IPR014202">
    <property type="entry name" value="Spore_II_R"/>
</dbReference>
<name>A0A9J6QN33_9FIRM</name>
<sequence>MKNIDLKEKCILSLILVIVMGFVLFYTYEDEPSNQYSGIIRLHVIANSDSADDQNLKLKVRDQIIKEVGSLEKSQDIEQSRSYLENHLKDMEKTAAKVIEENGKEYGAEADLGVRWIPAKTYGDMYFPAGNYEALNLTLGEGKGQNWWCVLFPPLCLIEEDQEAMDELGYTEDQQIEIKSKLMEIINGPGKDV</sequence>
<gene>
    <name evidence="2" type="primary">spoIIR</name>
    <name evidence="2" type="ORF">OBO34_02870</name>
</gene>
<keyword evidence="1" id="KW-0812">Transmembrane</keyword>
<comment type="caution">
    <text evidence="2">The sequence shown here is derived from an EMBL/GenBank/DDBJ whole genome shotgun (WGS) entry which is preliminary data.</text>
</comment>
<dbReference type="RefSeq" id="WP_253020706.1">
    <property type="nucleotide sequence ID" value="NZ_JAJAGH010000010.1"/>
</dbReference>
<feature type="transmembrane region" description="Helical" evidence="1">
    <location>
        <begin position="12"/>
        <end position="28"/>
    </location>
</feature>
<evidence type="ECO:0000313" key="2">
    <source>
        <dbReference type="EMBL" id="MCU7377293.1"/>
    </source>
</evidence>
<keyword evidence="3" id="KW-1185">Reference proteome</keyword>
<proteinExistence type="predicted"/>
<dbReference type="AlphaFoldDB" id="A0A9J6QN33"/>
<keyword evidence="1" id="KW-0472">Membrane</keyword>
<dbReference type="Pfam" id="PF09551">
    <property type="entry name" value="Spore_II_R"/>
    <property type="match status" value="1"/>
</dbReference>
<dbReference type="EMBL" id="JAOSHN010000001">
    <property type="protein sequence ID" value="MCU7377293.1"/>
    <property type="molecule type" value="Genomic_DNA"/>
</dbReference>